<dbReference type="HAMAP" id="MF_01930">
    <property type="entry name" value="PurN"/>
    <property type="match status" value="1"/>
</dbReference>
<evidence type="ECO:0000259" key="5">
    <source>
        <dbReference type="Pfam" id="PF00551"/>
    </source>
</evidence>
<dbReference type="GO" id="GO:0004644">
    <property type="term" value="F:phosphoribosylglycinamide formyltransferase activity"/>
    <property type="evidence" value="ECO:0007669"/>
    <property type="project" value="UniProtKB-UniRule"/>
</dbReference>
<protein>
    <recommendedName>
        <fullName evidence="4">Phosphoribosylglycinamide formyltransferase</fullName>
        <ecNumber evidence="4">2.1.2.2</ecNumber>
    </recommendedName>
    <alternativeName>
        <fullName evidence="4">5'-phosphoribosylglycinamide transformylase</fullName>
    </alternativeName>
    <alternativeName>
        <fullName evidence="4">GAR transformylase</fullName>
        <shortName evidence="4">GART</shortName>
    </alternativeName>
</protein>
<dbReference type="OrthoDB" id="9806170at2"/>
<dbReference type="EMBL" id="FOTI01000053">
    <property type="protein sequence ID" value="SFM02146.1"/>
    <property type="molecule type" value="Genomic_DNA"/>
</dbReference>
<feature type="domain" description="Formyl transferase N-terminal" evidence="5">
    <location>
        <begin position="3"/>
        <end position="182"/>
    </location>
</feature>
<dbReference type="SUPFAM" id="SSF53328">
    <property type="entry name" value="Formyltransferase"/>
    <property type="match status" value="1"/>
</dbReference>
<evidence type="ECO:0000256" key="1">
    <source>
        <dbReference type="ARBA" id="ARBA00005054"/>
    </source>
</evidence>
<dbReference type="PANTHER" id="PTHR43369:SF2">
    <property type="entry name" value="PHOSPHORIBOSYLGLYCINAMIDE FORMYLTRANSFERASE"/>
    <property type="match status" value="1"/>
</dbReference>
<comment type="similarity">
    <text evidence="4">Belongs to the GART family.</text>
</comment>
<feature type="site" description="Raises pKa of active site His" evidence="4">
    <location>
        <position position="145"/>
    </location>
</feature>
<keyword evidence="7" id="KW-1185">Reference proteome</keyword>
<feature type="active site" description="Proton donor" evidence="4">
    <location>
        <position position="109"/>
    </location>
</feature>
<dbReference type="InterPro" id="IPR004607">
    <property type="entry name" value="GART"/>
</dbReference>
<keyword evidence="3 4" id="KW-0658">Purine biosynthesis</keyword>
<dbReference type="STRING" id="29563.SAMN02983006_02600"/>
<keyword evidence="2 4" id="KW-0808">Transferase</keyword>
<dbReference type="AlphaFoldDB" id="A0A1I4MGH7"/>
<accession>A0A1I4MGH7</accession>
<evidence type="ECO:0000256" key="3">
    <source>
        <dbReference type="ARBA" id="ARBA00022755"/>
    </source>
</evidence>
<dbReference type="InterPro" id="IPR002376">
    <property type="entry name" value="Formyl_transf_N"/>
</dbReference>
<sequence length="207" mass="22838">MFKIAIFASGRGSNFAAIVNQIKSGQIKAQISLLISDKEDAPVLNRPEAEGIESLFIDPASFNNQTAYENYLIKLLQKAEIDLIVLAGYMRILSPVFVSQFKNKIINIHPALLPAFKGLHAQQQAVDYGVKYSGCTVHFVDQGMDTGPIILQAVVEVKADDSAADLAARILVEEHRIYPAAVKFLTENRIKITGRKVKIIKEEENLG</sequence>
<organism evidence="6 7">
    <name type="scientific">Halanaerobium salsuginis</name>
    <dbReference type="NCBI Taxonomy" id="29563"/>
    <lineage>
        <taxon>Bacteria</taxon>
        <taxon>Bacillati</taxon>
        <taxon>Bacillota</taxon>
        <taxon>Clostridia</taxon>
        <taxon>Halanaerobiales</taxon>
        <taxon>Halanaerobiaceae</taxon>
        <taxon>Halanaerobium</taxon>
    </lineage>
</organism>
<feature type="binding site" evidence="4">
    <location>
        <begin position="90"/>
        <end position="93"/>
    </location>
    <ligand>
        <name>(6R)-10-formyltetrahydrofolate</name>
        <dbReference type="ChEBI" id="CHEBI:195366"/>
    </ligand>
</feature>
<dbReference type="PANTHER" id="PTHR43369">
    <property type="entry name" value="PHOSPHORIBOSYLGLYCINAMIDE FORMYLTRANSFERASE"/>
    <property type="match status" value="1"/>
</dbReference>
<comment type="function">
    <text evidence="4">Catalyzes the transfer of a formyl group from 10-formyltetrahydrofolate to 5-phospho-ribosyl-glycinamide (GAR), producing 5-phospho-ribosyl-N-formylglycinamide (FGAR) and tetrahydrofolate.</text>
</comment>
<evidence type="ECO:0000313" key="7">
    <source>
        <dbReference type="Proteomes" id="UP000199006"/>
    </source>
</evidence>
<dbReference type="Pfam" id="PF00551">
    <property type="entry name" value="Formyl_trans_N"/>
    <property type="match status" value="1"/>
</dbReference>
<comment type="catalytic activity">
    <reaction evidence="4">
        <text>N(1)-(5-phospho-beta-D-ribosyl)glycinamide + (6R)-10-formyltetrahydrofolate = N(2)-formyl-N(1)-(5-phospho-beta-D-ribosyl)glycinamide + (6S)-5,6,7,8-tetrahydrofolate + H(+)</text>
        <dbReference type="Rhea" id="RHEA:15053"/>
        <dbReference type="ChEBI" id="CHEBI:15378"/>
        <dbReference type="ChEBI" id="CHEBI:57453"/>
        <dbReference type="ChEBI" id="CHEBI:143788"/>
        <dbReference type="ChEBI" id="CHEBI:147286"/>
        <dbReference type="ChEBI" id="CHEBI:195366"/>
        <dbReference type="EC" id="2.1.2.2"/>
    </reaction>
</comment>
<evidence type="ECO:0000313" key="6">
    <source>
        <dbReference type="EMBL" id="SFM02146.1"/>
    </source>
</evidence>
<dbReference type="NCBIfam" id="TIGR00639">
    <property type="entry name" value="PurN"/>
    <property type="match status" value="1"/>
</dbReference>
<comment type="pathway">
    <text evidence="1 4">Purine metabolism; IMP biosynthesis via de novo pathway; N(2)-formyl-N(1)-(5-phospho-D-ribosyl)glycinamide from N(1)-(5-phospho-D-ribosyl)glycinamide (10-formyl THF route): step 1/1.</text>
</comment>
<reference evidence="6 7" key="1">
    <citation type="submission" date="2016-10" db="EMBL/GenBank/DDBJ databases">
        <authorList>
            <person name="de Groot N.N."/>
        </authorList>
    </citation>
    <scope>NUCLEOTIDE SEQUENCE [LARGE SCALE GENOMIC DNA]</scope>
    <source>
        <strain evidence="6 7">ATCC 51327</strain>
    </source>
</reference>
<dbReference type="CDD" id="cd08645">
    <property type="entry name" value="FMT_core_GART"/>
    <property type="match status" value="1"/>
</dbReference>
<dbReference type="EC" id="2.1.2.2" evidence="4"/>
<evidence type="ECO:0000256" key="2">
    <source>
        <dbReference type="ARBA" id="ARBA00022679"/>
    </source>
</evidence>
<proteinExistence type="inferred from homology"/>
<dbReference type="UniPathway" id="UPA00074">
    <property type="reaction ID" value="UER00126"/>
</dbReference>
<evidence type="ECO:0000256" key="4">
    <source>
        <dbReference type="HAMAP-Rule" id="MF_01930"/>
    </source>
</evidence>
<dbReference type="GO" id="GO:0006189">
    <property type="term" value="P:'de novo' IMP biosynthetic process"/>
    <property type="evidence" value="ECO:0007669"/>
    <property type="project" value="UniProtKB-UniRule"/>
</dbReference>
<feature type="binding site" evidence="4">
    <location>
        <begin position="12"/>
        <end position="14"/>
    </location>
    <ligand>
        <name>N(1)-(5-phospho-beta-D-ribosyl)glycinamide</name>
        <dbReference type="ChEBI" id="CHEBI:143788"/>
    </ligand>
</feature>
<name>A0A1I4MGH7_9FIRM</name>
<dbReference type="RefSeq" id="WP_089862598.1">
    <property type="nucleotide sequence ID" value="NZ_FOTI01000053.1"/>
</dbReference>
<dbReference type="InterPro" id="IPR036477">
    <property type="entry name" value="Formyl_transf_N_sf"/>
</dbReference>
<comment type="caution">
    <text evidence="4">Lacks conserved residue(s) required for the propagation of feature annotation.</text>
</comment>
<dbReference type="FunFam" id="3.40.50.170:FF:000007">
    <property type="entry name" value="Phosphoribosylglycinamide formyltransferase"/>
    <property type="match status" value="1"/>
</dbReference>
<dbReference type="Proteomes" id="UP000199006">
    <property type="component" value="Unassembled WGS sequence"/>
</dbReference>
<gene>
    <name evidence="4" type="primary">purN</name>
    <name evidence="6" type="ORF">SAMN02983006_02600</name>
</gene>
<dbReference type="Gene3D" id="3.40.50.170">
    <property type="entry name" value="Formyl transferase, N-terminal domain"/>
    <property type="match status" value="1"/>
</dbReference>
<dbReference type="GO" id="GO:0005737">
    <property type="term" value="C:cytoplasm"/>
    <property type="evidence" value="ECO:0007669"/>
    <property type="project" value="TreeGrafter"/>
</dbReference>
<feature type="binding site" evidence="4">
    <location>
        <position position="107"/>
    </location>
    <ligand>
        <name>(6R)-10-formyltetrahydrofolate</name>
        <dbReference type="ChEBI" id="CHEBI:195366"/>
    </ligand>
</feature>